<dbReference type="AlphaFoldDB" id="A0A1Y0IM18"/>
<protein>
    <recommendedName>
        <fullName evidence="3">RloB-like protein</fullName>
    </recommendedName>
</protein>
<evidence type="ECO:0008006" key="3">
    <source>
        <dbReference type="Google" id="ProtNLM"/>
    </source>
</evidence>
<evidence type="ECO:0000313" key="1">
    <source>
        <dbReference type="EMBL" id="ARU60605.1"/>
    </source>
</evidence>
<reference evidence="2" key="1">
    <citation type="submission" date="2017-05" db="EMBL/GenBank/DDBJ databases">
        <authorList>
            <person name="Sung H."/>
        </authorList>
    </citation>
    <scope>NUCLEOTIDE SEQUENCE [LARGE SCALE GENOMIC DNA]</scope>
    <source>
        <strain evidence="2">AR23208</strain>
    </source>
</reference>
<evidence type="ECO:0000313" key="2">
    <source>
        <dbReference type="Proteomes" id="UP000195437"/>
    </source>
</evidence>
<dbReference type="KEGG" id="tum:CBW65_05550"/>
<sequence length="214" mass="24593">MSRREFGEKKRGARRVQPLKTILIVCEGSKTEKIYFERFKERDSGVKIEVPTNKFTDPVNLVKFARDYAKKHDISVAEGDSIWVVFDVDQNRDEEITKAKALADDLDIIITPSNPSFELWYLLHYEPSTAHLTNEQLGKKLKKCIPHYAKNICVFDEIAPTQKLAIKRAGDLNAHHTGKNLYSRSSNPSTQVFRVVVHIDKIKTENRANARARR</sequence>
<name>A0A1Y0IM18_9BACL</name>
<dbReference type="RefSeq" id="WP_087455997.1">
    <property type="nucleotide sequence ID" value="NZ_CP021434.1"/>
</dbReference>
<dbReference type="Pfam" id="PF13707">
    <property type="entry name" value="RloB"/>
    <property type="match status" value="1"/>
</dbReference>
<dbReference type="InterPro" id="IPR025591">
    <property type="entry name" value="RloB"/>
</dbReference>
<dbReference type="Proteomes" id="UP000195437">
    <property type="component" value="Chromosome"/>
</dbReference>
<accession>A0A1Y0IM18</accession>
<dbReference type="EMBL" id="CP021434">
    <property type="protein sequence ID" value="ARU60605.1"/>
    <property type="molecule type" value="Genomic_DNA"/>
</dbReference>
<dbReference type="OrthoDB" id="9796523at2"/>
<keyword evidence="2" id="KW-1185">Reference proteome</keyword>
<proteinExistence type="predicted"/>
<gene>
    <name evidence="1" type="ORF">CBW65_05550</name>
</gene>
<organism evidence="1 2">
    <name type="scientific">Tumebacillus avium</name>
    <dbReference type="NCBI Taxonomy" id="1903704"/>
    <lineage>
        <taxon>Bacteria</taxon>
        <taxon>Bacillati</taxon>
        <taxon>Bacillota</taxon>
        <taxon>Bacilli</taxon>
        <taxon>Bacillales</taxon>
        <taxon>Alicyclobacillaceae</taxon>
        <taxon>Tumebacillus</taxon>
    </lineage>
</organism>